<dbReference type="EMBL" id="CP001618">
    <property type="protein sequence ID" value="ACQ80121.1"/>
    <property type="molecule type" value="Genomic_DNA"/>
</dbReference>
<dbReference type="Gene3D" id="2.160.20.10">
    <property type="entry name" value="Single-stranded right-handed beta-helix, Pectin lyase-like"/>
    <property type="match status" value="1"/>
</dbReference>
<protein>
    <recommendedName>
        <fullName evidence="1">Rhamnogalacturonase A/B/Epimerase-like pectate lyase domain-containing protein</fullName>
    </recommendedName>
</protein>
<keyword evidence="3" id="KW-1185">Reference proteome</keyword>
<evidence type="ECO:0000259" key="1">
    <source>
        <dbReference type="Pfam" id="PF12708"/>
    </source>
</evidence>
<dbReference type="HOGENOM" id="CLU_513570_0_0_11"/>
<dbReference type="InterPro" id="IPR006311">
    <property type="entry name" value="TAT_signal"/>
</dbReference>
<dbReference type="OrthoDB" id="5476529at2"/>
<organism evidence="2 3">
    <name type="scientific">Beutenbergia cavernae (strain ATCC BAA-8 / DSM 12333 / CCUG 43141 / JCM 11478 / NBRC 16432 / NCIMB 13614 / HKI 0122)</name>
    <dbReference type="NCBI Taxonomy" id="471853"/>
    <lineage>
        <taxon>Bacteria</taxon>
        <taxon>Bacillati</taxon>
        <taxon>Actinomycetota</taxon>
        <taxon>Actinomycetes</taxon>
        <taxon>Micrococcales</taxon>
        <taxon>Beutenbergiaceae</taxon>
        <taxon>Beutenbergia</taxon>
    </lineage>
</organism>
<evidence type="ECO:0000313" key="3">
    <source>
        <dbReference type="Proteomes" id="UP000007962"/>
    </source>
</evidence>
<proteinExistence type="predicted"/>
<dbReference type="eggNOG" id="COG5434">
    <property type="taxonomic scope" value="Bacteria"/>
</dbReference>
<name>C5C4Z3_BEUC1</name>
<reference evidence="2 3" key="1">
    <citation type="journal article" date="2009" name="Stand. Genomic Sci.">
        <title>Complete genome sequence of Beutenbergia cavernae type strain (HKI 0122).</title>
        <authorList>
            <person name="Land M."/>
            <person name="Pukall R."/>
            <person name="Abt B."/>
            <person name="Goker M."/>
            <person name="Rohde M."/>
            <person name="Glavina Del Rio T."/>
            <person name="Tice H."/>
            <person name="Copeland A."/>
            <person name="Cheng J.F."/>
            <person name="Lucas S."/>
            <person name="Chen F."/>
            <person name="Nolan M."/>
            <person name="Bruce D."/>
            <person name="Goodwin L."/>
            <person name="Pitluck S."/>
            <person name="Ivanova N."/>
            <person name="Mavromatis K."/>
            <person name="Ovchinnikova G."/>
            <person name="Pati A."/>
            <person name="Chen A."/>
            <person name="Palaniappan K."/>
            <person name="Hauser L."/>
            <person name="Chang Y.J."/>
            <person name="Jefferies C.C."/>
            <person name="Saunders E."/>
            <person name="Brettin T."/>
            <person name="Detter J.C."/>
            <person name="Han C."/>
            <person name="Chain P."/>
            <person name="Bristow J."/>
            <person name="Eisen J.A."/>
            <person name="Markowitz V."/>
            <person name="Hugenholtz P."/>
            <person name="Kyrpides N.C."/>
            <person name="Klenk H.P."/>
            <person name="Lapidus A."/>
        </authorList>
    </citation>
    <scope>NUCLEOTIDE SEQUENCE [LARGE SCALE GENOMIC DNA]</scope>
    <source>
        <strain evidence="3">ATCC BAA-8 / DSM 12333 / NBRC 16432</strain>
    </source>
</reference>
<dbReference type="PROSITE" id="PS51318">
    <property type="entry name" value="TAT"/>
    <property type="match status" value="1"/>
</dbReference>
<gene>
    <name evidence="2" type="ordered locus">Bcav_1865</name>
</gene>
<dbReference type="InterPro" id="IPR011050">
    <property type="entry name" value="Pectin_lyase_fold/virulence"/>
</dbReference>
<dbReference type="RefSeq" id="WP_015882361.1">
    <property type="nucleotide sequence ID" value="NC_012669.1"/>
</dbReference>
<dbReference type="SUPFAM" id="SSF51126">
    <property type="entry name" value="Pectin lyase-like"/>
    <property type="match status" value="2"/>
</dbReference>
<dbReference type="Proteomes" id="UP000007962">
    <property type="component" value="Chromosome"/>
</dbReference>
<dbReference type="Pfam" id="PF12708">
    <property type="entry name" value="Pect-lyase_RHGA_epim"/>
    <property type="match status" value="1"/>
</dbReference>
<dbReference type="InterPro" id="IPR012334">
    <property type="entry name" value="Pectin_lyas_fold"/>
</dbReference>
<sequence>MSQHDLHLDRRTVLTAAGVATAALVTTTALPGAAAPAAPARPSASVTDFGADPTGVEHAAAAFQACLDSLAASGGTVLVPPGTYLLAGEQVVELRSNVDIVGENATIVRRERTGSYVVFVGLSHGRQGRRSGVTNVTMRGLTFRGVFRDAGESASICAMALHHCADIRVEDCEFVECQGGAGHTFDLCGCDDISFTGCTWRGYHVVPDIAPTAETIQLDISHSTTVSYPDDAGSYDALATRSVTIERCRFLPLELDGEVWPAPNPVGAHFEQEGQPYSGLVLRDVEIVDPASDPRPAENGDNVRPPRGIIHVPQIQDALLENVTVRSTTGQTTNRVLMFTSNSWGRLISDANIPGSRGYYAEPVLCSNIDIRNLVVEGFASDPAEDPAQNPVIWISGVDGGPAEDISISATIRDGGATAVAITKARRVHASLEVAAYARGLDITGATDVRLTGSSFDDVDQPVVLTGVDDFGVHGSRGTHTTRQDAALTLDAATDHGVIAGTRWSGYDVLRTGGGADIAEHGNSVTPGPA</sequence>
<dbReference type="KEGG" id="bcv:Bcav_1865"/>
<accession>C5C4Z3</accession>
<feature type="domain" description="Rhamnogalacturonase A/B/Epimerase-like pectate lyase" evidence="1">
    <location>
        <begin position="45"/>
        <end position="113"/>
    </location>
</feature>
<dbReference type="InterPro" id="IPR024535">
    <property type="entry name" value="RHGA/B-epi-like_pectate_lyase"/>
</dbReference>
<dbReference type="STRING" id="471853.Bcav_1865"/>
<evidence type="ECO:0000313" key="2">
    <source>
        <dbReference type="EMBL" id="ACQ80121.1"/>
    </source>
</evidence>
<dbReference type="AlphaFoldDB" id="C5C4Z3"/>